<accession>N1WG63</accession>
<comment type="caution">
    <text evidence="1">The sequence shown here is derived from an EMBL/GenBank/DDBJ whole genome shotgun (WGS) entry which is preliminary data.</text>
</comment>
<proteinExistence type="predicted"/>
<evidence type="ECO:0000313" key="1">
    <source>
        <dbReference type="EMBL" id="EMY79256.1"/>
    </source>
</evidence>
<dbReference type="RefSeq" id="WP_002995831.1">
    <property type="nucleotide sequence ID" value="NZ_AOHC02000013.1"/>
</dbReference>
<organism evidence="1 2">
    <name type="scientific">Leptospira weilii serovar Ranarum str. ICFT</name>
    <dbReference type="NCBI Taxonomy" id="1218598"/>
    <lineage>
        <taxon>Bacteria</taxon>
        <taxon>Pseudomonadati</taxon>
        <taxon>Spirochaetota</taxon>
        <taxon>Spirochaetia</taxon>
        <taxon>Leptospirales</taxon>
        <taxon>Leptospiraceae</taxon>
        <taxon>Leptospira</taxon>
    </lineage>
</organism>
<keyword evidence="2" id="KW-1185">Reference proteome</keyword>
<dbReference type="OrthoDB" id="346250at2"/>
<keyword evidence="1" id="KW-0449">Lipoprotein</keyword>
<dbReference type="EMBL" id="AOHC02000013">
    <property type="protein sequence ID" value="EMY79256.1"/>
    <property type="molecule type" value="Genomic_DNA"/>
</dbReference>
<gene>
    <name evidence="1" type="ORF">LEP1GSC060_3611</name>
</gene>
<dbReference type="NCBIfam" id="NF047529">
    <property type="entry name" value="SrpA"/>
    <property type="match status" value="1"/>
</dbReference>
<evidence type="ECO:0000313" key="2">
    <source>
        <dbReference type="Proteomes" id="UP000012313"/>
    </source>
</evidence>
<sequence>MKKNHHLPYKIKDKVIALVSLTVSLFVSCKKDKDDKNNLLLAALLLSSGQNAEFRISNTSALAAARTQAGSSRFKVGSDSSGFLIDLGGDDPQNYGDGAADGFNDHFITPAAVSIGICQVLAYKSVAKGGPAKGNETLENANFVMFKAPGTPVPGSKVCETGFMPIGLQTGDASSSSAFLPITAIPDEEKQDYDRVGIIARDFTYYFDPKDVPENSYRYVDLVLNNPTSNSSSIINNGVGRGDVSPKLFSKDCPASFVNSPSFIFSNLLKPEEMGGATAGACNMGELAIDSSSGGILKVAVSDDYNPFTNPERTLNPPSIAGVAYNSAAQKLKFKAPAAINNLDVKDPYILIVDFNSSKKNGDLLFNVSIDNALFWDSTAADNVFSPQLNAADRPNATSGDDNMTTTARRNLIFHLPTILSETK</sequence>
<name>N1WG63_9LEPT</name>
<dbReference type="Proteomes" id="UP000012313">
    <property type="component" value="Unassembled WGS sequence"/>
</dbReference>
<dbReference type="PROSITE" id="PS51257">
    <property type="entry name" value="PROKAR_LIPOPROTEIN"/>
    <property type="match status" value="1"/>
</dbReference>
<reference evidence="1" key="1">
    <citation type="submission" date="2013-03" db="EMBL/GenBank/DDBJ databases">
        <authorList>
            <person name="Harkins D.M."/>
            <person name="Durkin A.S."/>
            <person name="Brinkac L.M."/>
            <person name="Haft D.H."/>
            <person name="Selengut J.D."/>
            <person name="Sanka R."/>
            <person name="DePew J."/>
            <person name="Purushe J."/>
            <person name="Hartskeerl R.A."/>
            <person name="Ahmed A."/>
            <person name="van der Linden H."/>
            <person name="Goris M.G.A."/>
            <person name="Vinetz J.M."/>
            <person name="Sutton G.G."/>
            <person name="Nierman W.C."/>
            <person name="Fouts D.E."/>
        </authorList>
    </citation>
    <scope>NUCLEOTIDE SEQUENCE [LARGE SCALE GENOMIC DNA]</scope>
    <source>
        <strain evidence="1">ICFT</strain>
    </source>
</reference>
<dbReference type="AlphaFoldDB" id="N1WG63"/>
<protein>
    <submittedName>
        <fullName evidence="1">Lipoprotein</fullName>
    </submittedName>
</protein>